<organism evidence="4 5">
    <name type="scientific">Geodermatophilus dictyosporus</name>
    <dbReference type="NCBI Taxonomy" id="1523247"/>
    <lineage>
        <taxon>Bacteria</taxon>
        <taxon>Bacillati</taxon>
        <taxon>Actinomycetota</taxon>
        <taxon>Actinomycetes</taxon>
        <taxon>Geodermatophilales</taxon>
        <taxon>Geodermatophilaceae</taxon>
        <taxon>Geodermatophilus</taxon>
    </lineage>
</organism>
<reference evidence="5" key="1">
    <citation type="submission" date="2016-10" db="EMBL/GenBank/DDBJ databases">
        <authorList>
            <person name="Varghese N."/>
            <person name="Submissions S."/>
        </authorList>
    </citation>
    <scope>NUCLEOTIDE SEQUENCE [LARGE SCALE GENOMIC DNA]</scope>
    <source>
        <strain evidence="5">DSM 44208</strain>
    </source>
</reference>
<evidence type="ECO:0000313" key="5">
    <source>
        <dbReference type="Proteomes" id="UP000198857"/>
    </source>
</evidence>
<protein>
    <submittedName>
        <fullName evidence="4">Molybdopterin-guanine dinucleotide biosynthesis protein A</fullName>
    </submittedName>
</protein>
<evidence type="ECO:0000313" key="4">
    <source>
        <dbReference type="EMBL" id="SFO97271.1"/>
    </source>
</evidence>
<dbReference type="AlphaFoldDB" id="A0A1I5LKK6"/>
<dbReference type="InterPro" id="IPR025877">
    <property type="entry name" value="MobA-like_NTP_Trfase"/>
</dbReference>
<dbReference type="Pfam" id="PF12804">
    <property type="entry name" value="NTP_transf_3"/>
    <property type="match status" value="1"/>
</dbReference>
<gene>
    <name evidence="4" type="ORF">SAMN05660464_1770</name>
</gene>
<dbReference type="Proteomes" id="UP000198857">
    <property type="component" value="Unassembled WGS sequence"/>
</dbReference>
<feature type="region of interest" description="Disordered" evidence="2">
    <location>
        <begin position="167"/>
        <end position="199"/>
    </location>
</feature>
<feature type="domain" description="MobA-like NTP transferase" evidence="3">
    <location>
        <begin position="11"/>
        <end position="160"/>
    </location>
</feature>
<dbReference type="Gene3D" id="3.90.550.10">
    <property type="entry name" value="Spore Coat Polysaccharide Biosynthesis Protein SpsA, Chain A"/>
    <property type="match status" value="1"/>
</dbReference>
<dbReference type="PANTHER" id="PTHR19136:SF81">
    <property type="entry name" value="MOLYBDENUM COFACTOR GUANYLYLTRANSFERASE"/>
    <property type="match status" value="1"/>
</dbReference>
<evidence type="ECO:0000259" key="3">
    <source>
        <dbReference type="Pfam" id="PF12804"/>
    </source>
</evidence>
<evidence type="ECO:0000256" key="2">
    <source>
        <dbReference type="SAM" id="MobiDB-lite"/>
    </source>
</evidence>
<dbReference type="STRING" id="1523247.SAMN05660464_1770"/>
<accession>A0A1I5LKK6</accession>
<name>A0A1I5LKK6_9ACTN</name>
<dbReference type="RefSeq" id="WP_169063952.1">
    <property type="nucleotide sequence ID" value="NZ_FOWQ01000002.1"/>
</dbReference>
<dbReference type="InterPro" id="IPR029044">
    <property type="entry name" value="Nucleotide-diphossugar_trans"/>
</dbReference>
<dbReference type="PANTHER" id="PTHR19136">
    <property type="entry name" value="MOLYBDENUM COFACTOR GUANYLYLTRANSFERASE"/>
    <property type="match status" value="1"/>
</dbReference>
<dbReference type="EMBL" id="FOWQ01000002">
    <property type="protein sequence ID" value="SFO97271.1"/>
    <property type="molecule type" value="Genomic_DNA"/>
</dbReference>
<proteinExistence type="predicted"/>
<keyword evidence="5" id="KW-1185">Reference proteome</keyword>
<dbReference type="SUPFAM" id="SSF53448">
    <property type="entry name" value="Nucleotide-diphospho-sugar transferases"/>
    <property type="match status" value="1"/>
</dbReference>
<feature type="compositionally biased region" description="Basic and acidic residues" evidence="2">
    <location>
        <begin position="185"/>
        <end position="199"/>
    </location>
</feature>
<dbReference type="GO" id="GO:0016779">
    <property type="term" value="F:nucleotidyltransferase activity"/>
    <property type="evidence" value="ECO:0007669"/>
    <property type="project" value="UniProtKB-ARBA"/>
</dbReference>
<keyword evidence="1" id="KW-0808">Transferase</keyword>
<sequence length="199" mass="20511">MIAPEPPPYAAVVLAGGRAARLGGRAKPQLEVGGRTMLAAVLAAVADADPRVVVGPPQPVPGGVRVVREQPPGGGPVAAMRAGLSAVDADVVAVLAGDLPFLTASLVRDLRERLTGDGVLVVDDAGRDQYLLGVWRTAPLRAALAGTAGPVPVRRVLARLAVTRHHPARAPGRPAPWTDCDTPADLERARAAARDRDRG</sequence>
<evidence type="ECO:0000256" key="1">
    <source>
        <dbReference type="ARBA" id="ARBA00022679"/>
    </source>
</evidence>